<comment type="caution">
    <text evidence="7">The sequence shown here is derived from an EMBL/GenBank/DDBJ whole genome shotgun (WGS) entry which is preliminary data.</text>
</comment>
<dbReference type="PANTHER" id="PTHR38340">
    <property type="entry name" value="S-LAYER PROTEIN"/>
    <property type="match status" value="1"/>
</dbReference>
<dbReference type="Pfam" id="PF03160">
    <property type="entry name" value="Calx-beta"/>
    <property type="match status" value="1"/>
</dbReference>
<dbReference type="Pfam" id="PF00353">
    <property type="entry name" value="HemolysinCabind"/>
    <property type="match status" value="2"/>
</dbReference>
<dbReference type="PRINTS" id="PR00313">
    <property type="entry name" value="CABNDNGRPT"/>
</dbReference>
<evidence type="ECO:0000256" key="1">
    <source>
        <dbReference type="ARBA" id="ARBA00004613"/>
    </source>
</evidence>
<dbReference type="InterPro" id="IPR018511">
    <property type="entry name" value="Hemolysin-typ_Ca-bd_CS"/>
</dbReference>
<dbReference type="Proteomes" id="UP000299794">
    <property type="component" value="Unassembled WGS sequence"/>
</dbReference>
<comment type="subcellular location">
    <subcellularLocation>
        <location evidence="1">Secreted</location>
    </subcellularLocation>
</comment>
<dbReference type="InterPro" id="IPR001343">
    <property type="entry name" value="Hemolysn_Ca-bd"/>
</dbReference>
<gene>
    <name evidence="7" type="ORF">PA905_46070</name>
</gene>
<keyword evidence="2" id="KW-0964">Secreted</keyword>
<proteinExistence type="predicted"/>
<keyword evidence="3" id="KW-0732">Signal</keyword>
<keyword evidence="4" id="KW-0677">Repeat</keyword>
<evidence type="ECO:0000256" key="5">
    <source>
        <dbReference type="ARBA" id="ARBA00022837"/>
    </source>
</evidence>
<accession>A0A4P5ZLB6</accession>
<dbReference type="RefSeq" id="WP_141296255.1">
    <property type="nucleotide sequence ID" value="NZ_BJCD01000080.1"/>
</dbReference>
<dbReference type="GO" id="GO:0016020">
    <property type="term" value="C:membrane"/>
    <property type="evidence" value="ECO:0007669"/>
    <property type="project" value="InterPro"/>
</dbReference>
<dbReference type="SMART" id="SM00237">
    <property type="entry name" value="Calx_beta"/>
    <property type="match status" value="1"/>
</dbReference>
<name>A0A4P5ZLB6_PLAAG</name>
<keyword evidence="5" id="KW-0106">Calcium</keyword>
<protein>
    <recommendedName>
        <fullName evidence="6">Calx-beta domain-containing protein</fullName>
    </recommendedName>
</protein>
<dbReference type="Gene3D" id="2.60.40.2030">
    <property type="match status" value="1"/>
</dbReference>
<dbReference type="PROSITE" id="PS00330">
    <property type="entry name" value="HEMOLYSIN_CALCIUM"/>
    <property type="match status" value="1"/>
</dbReference>
<evidence type="ECO:0000313" key="7">
    <source>
        <dbReference type="EMBL" id="GDZ96173.1"/>
    </source>
</evidence>
<feature type="domain" description="Calx-beta" evidence="6">
    <location>
        <begin position="209"/>
        <end position="311"/>
    </location>
</feature>
<dbReference type="Gene3D" id="2.150.10.10">
    <property type="entry name" value="Serralysin-like metalloprotease, C-terminal"/>
    <property type="match status" value="2"/>
</dbReference>
<dbReference type="SUPFAM" id="SSF51120">
    <property type="entry name" value="beta-Roll"/>
    <property type="match status" value="1"/>
</dbReference>
<dbReference type="SUPFAM" id="SSF141072">
    <property type="entry name" value="CalX-like"/>
    <property type="match status" value="1"/>
</dbReference>
<dbReference type="PANTHER" id="PTHR38340:SF1">
    <property type="entry name" value="S-LAYER PROTEIN"/>
    <property type="match status" value="1"/>
</dbReference>
<dbReference type="InterPro" id="IPR050557">
    <property type="entry name" value="RTX_toxin/Mannuronan_C5-epim"/>
</dbReference>
<dbReference type="InterPro" id="IPR011049">
    <property type="entry name" value="Serralysin-like_metalloprot_C"/>
</dbReference>
<organism evidence="7 8">
    <name type="scientific">Planktothrix agardhii CCAP 1459/11A</name>
    <dbReference type="NCBI Taxonomy" id="282420"/>
    <lineage>
        <taxon>Bacteria</taxon>
        <taxon>Bacillati</taxon>
        <taxon>Cyanobacteriota</taxon>
        <taxon>Cyanophyceae</taxon>
        <taxon>Oscillatoriophycideae</taxon>
        <taxon>Oscillatoriales</taxon>
        <taxon>Microcoleaceae</taxon>
        <taxon>Planktothrix</taxon>
    </lineage>
</organism>
<dbReference type="EMBL" id="BJCD01000080">
    <property type="protein sequence ID" value="GDZ96173.1"/>
    <property type="molecule type" value="Genomic_DNA"/>
</dbReference>
<evidence type="ECO:0000259" key="6">
    <source>
        <dbReference type="SMART" id="SM00237"/>
    </source>
</evidence>
<sequence>MTIKKEGIYLVGEDTADNVALEAGQLQGMSGLVTRQGNDSVSGSSDAEVIYAGKGNDSIDGGGGDDSLFGNQDQDTLIGGNGNDLIVGGGGNDLIVGGRGNDILYGNRGINTLTGGDGSDTFFLKLDDQSIDYITDYQIGSDQITSKNGILNFDNYTLTAGTGADGTGSDDTLIIDKLTNRAIAVLLNVPRSSFPPAPTPTVQPTPEPAPTPEPTIIPASSLQFSAATYSVNEDGTPVTLVTVTRTGSSDGAVSAVVSLSDGTAKFGSGDYGTTPTAVNFAAGDTTPKTIQVPILDDTAYDPGETLTMTLKTLLVGQL</sequence>
<dbReference type="InterPro" id="IPR003644">
    <property type="entry name" value="Calx_beta"/>
</dbReference>
<evidence type="ECO:0000313" key="8">
    <source>
        <dbReference type="Proteomes" id="UP000299794"/>
    </source>
</evidence>
<evidence type="ECO:0000256" key="3">
    <source>
        <dbReference type="ARBA" id="ARBA00022729"/>
    </source>
</evidence>
<evidence type="ECO:0000256" key="4">
    <source>
        <dbReference type="ARBA" id="ARBA00022737"/>
    </source>
</evidence>
<dbReference type="GO" id="GO:0005509">
    <property type="term" value="F:calcium ion binding"/>
    <property type="evidence" value="ECO:0007669"/>
    <property type="project" value="InterPro"/>
</dbReference>
<dbReference type="GO" id="GO:0005576">
    <property type="term" value="C:extracellular region"/>
    <property type="evidence" value="ECO:0007669"/>
    <property type="project" value="UniProtKB-SubCell"/>
</dbReference>
<dbReference type="AlphaFoldDB" id="A0A4P5ZLB6"/>
<dbReference type="InterPro" id="IPR038081">
    <property type="entry name" value="CalX-like_sf"/>
</dbReference>
<dbReference type="GO" id="GO:0007154">
    <property type="term" value="P:cell communication"/>
    <property type="evidence" value="ECO:0007669"/>
    <property type="project" value="InterPro"/>
</dbReference>
<evidence type="ECO:0000256" key="2">
    <source>
        <dbReference type="ARBA" id="ARBA00022525"/>
    </source>
</evidence>
<reference evidence="8" key="1">
    <citation type="submission" date="2019-02" db="EMBL/GenBank/DDBJ databases">
        <title>Draft genome sequence of Planktothrix agardhii NIES-905.</title>
        <authorList>
            <person name="Yamaguchi H."/>
            <person name="Suzuki S."/>
            <person name="Kawachi M."/>
        </authorList>
    </citation>
    <scope>NUCLEOTIDE SEQUENCE [LARGE SCALE GENOMIC DNA]</scope>
    <source>
        <strain evidence="8">CCAP 1459/11A</strain>
    </source>
</reference>